<comment type="subcellular location">
    <subcellularLocation>
        <location evidence="1">Periplasm</location>
    </subcellularLocation>
</comment>
<keyword evidence="5" id="KW-1185">Reference proteome</keyword>
<comment type="caution">
    <text evidence="4">The sequence shown here is derived from an EMBL/GenBank/DDBJ whole genome shotgun (WGS) entry which is preliminary data.</text>
</comment>
<dbReference type="AlphaFoldDB" id="A0A6L7G238"/>
<evidence type="ECO:0000256" key="3">
    <source>
        <dbReference type="SAM" id="SignalP"/>
    </source>
</evidence>
<feature type="chain" id="PRO_5026916461" evidence="3">
    <location>
        <begin position="25"/>
        <end position="416"/>
    </location>
</feature>
<protein>
    <submittedName>
        <fullName evidence="4">Extracellular solute-binding protein</fullName>
    </submittedName>
</protein>
<comment type="similarity">
    <text evidence="2">Belongs to the bacterial solute-binding protein 1 family.</text>
</comment>
<keyword evidence="3" id="KW-0732">Signal</keyword>
<name>A0A6L7G238_9RHOB</name>
<dbReference type="PROSITE" id="PS51257">
    <property type="entry name" value="PROKAR_LIPOPROTEIN"/>
    <property type="match status" value="1"/>
</dbReference>
<accession>A0A6L7G238</accession>
<dbReference type="InterPro" id="IPR050490">
    <property type="entry name" value="Bact_solute-bd_prot1"/>
</dbReference>
<reference evidence="4 5" key="1">
    <citation type="submission" date="2019-12" db="EMBL/GenBank/DDBJ databases">
        <authorList>
            <person name="Li M."/>
        </authorList>
    </citation>
    <scope>NUCLEOTIDE SEQUENCE [LARGE SCALE GENOMIC DNA]</scope>
    <source>
        <strain evidence="4 5">GBMRC 2024</strain>
    </source>
</reference>
<evidence type="ECO:0000256" key="1">
    <source>
        <dbReference type="ARBA" id="ARBA00004418"/>
    </source>
</evidence>
<dbReference type="GO" id="GO:0042597">
    <property type="term" value="C:periplasmic space"/>
    <property type="evidence" value="ECO:0007669"/>
    <property type="project" value="UniProtKB-SubCell"/>
</dbReference>
<dbReference type="RefSeq" id="WP_160893084.1">
    <property type="nucleotide sequence ID" value="NZ_WUMU01000005.1"/>
</dbReference>
<gene>
    <name evidence="4" type="ORF">GR170_07125</name>
</gene>
<dbReference type="PROSITE" id="PS51318">
    <property type="entry name" value="TAT"/>
    <property type="match status" value="1"/>
</dbReference>
<sequence>MTRNTLNRRRFLAATAAAGTSCLAAPLYAQSRELVIISDRGNPDQRAALTDIANAFGREAGVRVSLNNMDHEAHKTAIRNYLVASPPDINFWFSGERMRGFVKRGLFSDITDLVEKNGWADVVPAMSATTVDGRIYGLPTAGLVWGLWYRKDVFDSNGWTPPRTAEDFLSFGQNAREAGMTPIAIGTKEMWPAAGWFDHMNLRINGLDHHRALMEGRIAYTDGSLTRVTDRWAEQVKAGMFLRNETSYGWEQAAAILAQKKAAMMDLAGFIIYGFPEADRAQLRLAPFPTYDTGIGRYEDFSVDSIHIPSGAKNPEVARDFLTYFYQPDRLWEYLKPDGNLPARTDIDVSSDPIMVESRKGLVGVDGTSQYFDRDTDPDVAQAGLKGFQEFMVRPERASDILAGIERARARAYGPL</sequence>
<dbReference type="PANTHER" id="PTHR43649">
    <property type="entry name" value="ARABINOSE-BINDING PROTEIN-RELATED"/>
    <property type="match status" value="1"/>
</dbReference>
<feature type="signal peptide" evidence="3">
    <location>
        <begin position="1"/>
        <end position="24"/>
    </location>
</feature>
<evidence type="ECO:0000256" key="2">
    <source>
        <dbReference type="ARBA" id="ARBA00008520"/>
    </source>
</evidence>
<dbReference type="Proteomes" id="UP000477911">
    <property type="component" value="Unassembled WGS sequence"/>
</dbReference>
<dbReference type="SUPFAM" id="SSF53850">
    <property type="entry name" value="Periplasmic binding protein-like II"/>
    <property type="match status" value="1"/>
</dbReference>
<dbReference type="Gene3D" id="3.40.190.10">
    <property type="entry name" value="Periplasmic binding protein-like II"/>
    <property type="match status" value="2"/>
</dbReference>
<dbReference type="PANTHER" id="PTHR43649:SF14">
    <property type="entry name" value="BLR3389 PROTEIN"/>
    <property type="match status" value="1"/>
</dbReference>
<dbReference type="InterPro" id="IPR006311">
    <property type="entry name" value="TAT_signal"/>
</dbReference>
<dbReference type="EMBL" id="WUMU01000005">
    <property type="protein sequence ID" value="MXN17598.1"/>
    <property type="molecule type" value="Genomic_DNA"/>
</dbReference>
<dbReference type="Pfam" id="PF01547">
    <property type="entry name" value="SBP_bac_1"/>
    <property type="match status" value="1"/>
</dbReference>
<organism evidence="4 5">
    <name type="scientific">Pseudooceanicola albus</name>
    <dbReference type="NCBI Taxonomy" id="2692189"/>
    <lineage>
        <taxon>Bacteria</taxon>
        <taxon>Pseudomonadati</taxon>
        <taxon>Pseudomonadota</taxon>
        <taxon>Alphaproteobacteria</taxon>
        <taxon>Rhodobacterales</taxon>
        <taxon>Paracoccaceae</taxon>
        <taxon>Pseudooceanicola</taxon>
    </lineage>
</organism>
<evidence type="ECO:0000313" key="5">
    <source>
        <dbReference type="Proteomes" id="UP000477911"/>
    </source>
</evidence>
<proteinExistence type="inferred from homology"/>
<evidence type="ECO:0000313" key="4">
    <source>
        <dbReference type="EMBL" id="MXN17598.1"/>
    </source>
</evidence>
<dbReference type="InterPro" id="IPR006059">
    <property type="entry name" value="SBP"/>
</dbReference>